<feature type="compositionally biased region" description="Basic and acidic residues" evidence="1">
    <location>
        <begin position="9"/>
        <end position="28"/>
    </location>
</feature>
<accession>A0ABD0XZ21</accession>
<dbReference type="AlphaFoldDB" id="A0ABD0XZ21"/>
<feature type="region of interest" description="Disordered" evidence="1">
    <location>
        <begin position="1"/>
        <end position="28"/>
    </location>
</feature>
<protein>
    <submittedName>
        <fullName evidence="2">Uncharacterized protein</fullName>
    </submittedName>
</protein>
<evidence type="ECO:0000256" key="1">
    <source>
        <dbReference type="SAM" id="MobiDB-lite"/>
    </source>
</evidence>
<gene>
    <name evidence="2" type="ORF">UPYG_G00071230</name>
</gene>
<dbReference type="EMBL" id="JAGEUA010000002">
    <property type="protein sequence ID" value="KAL1006351.1"/>
    <property type="molecule type" value="Genomic_DNA"/>
</dbReference>
<evidence type="ECO:0000313" key="2">
    <source>
        <dbReference type="EMBL" id="KAL1006351.1"/>
    </source>
</evidence>
<name>A0ABD0XZ21_UMBPY</name>
<comment type="caution">
    <text evidence="2">The sequence shown here is derived from an EMBL/GenBank/DDBJ whole genome shotgun (WGS) entry which is preliminary data.</text>
</comment>
<sequence>MGGGGTELVEPRESSSRVTQRDWPPEPRALAELRGVPRGLKAAIGGGWGGLVTVDGLAATRGGLGGEGDGPRGSLAARGSWTTDHMSEMSLSGRDSIPQDGAVGSRNARVKRAVRISSIVAQEVSDASTGPAQRRHPVWAVQSRDPAGLCGSTVCAAGLSMWPVGVAVCGETLCSC</sequence>
<organism evidence="2 3">
    <name type="scientific">Umbra pygmaea</name>
    <name type="common">Eastern mudminnow</name>
    <dbReference type="NCBI Taxonomy" id="75934"/>
    <lineage>
        <taxon>Eukaryota</taxon>
        <taxon>Metazoa</taxon>
        <taxon>Chordata</taxon>
        <taxon>Craniata</taxon>
        <taxon>Vertebrata</taxon>
        <taxon>Euteleostomi</taxon>
        <taxon>Actinopterygii</taxon>
        <taxon>Neopterygii</taxon>
        <taxon>Teleostei</taxon>
        <taxon>Protacanthopterygii</taxon>
        <taxon>Esociformes</taxon>
        <taxon>Umbridae</taxon>
        <taxon>Umbra</taxon>
    </lineage>
</organism>
<reference evidence="2 3" key="1">
    <citation type="submission" date="2024-06" db="EMBL/GenBank/DDBJ databases">
        <authorList>
            <person name="Pan Q."/>
            <person name="Wen M."/>
            <person name="Jouanno E."/>
            <person name="Zahm M."/>
            <person name="Klopp C."/>
            <person name="Cabau C."/>
            <person name="Louis A."/>
            <person name="Berthelot C."/>
            <person name="Parey E."/>
            <person name="Roest Crollius H."/>
            <person name="Montfort J."/>
            <person name="Robinson-Rechavi M."/>
            <person name="Bouchez O."/>
            <person name="Lampietro C."/>
            <person name="Lopez Roques C."/>
            <person name="Donnadieu C."/>
            <person name="Postlethwait J."/>
            <person name="Bobe J."/>
            <person name="Verreycken H."/>
            <person name="Guiguen Y."/>
        </authorList>
    </citation>
    <scope>NUCLEOTIDE SEQUENCE [LARGE SCALE GENOMIC DNA]</scope>
    <source>
        <strain evidence="2">Up_M1</strain>
        <tissue evidence="2">Testis</tissue>
    </source>
</reference>
<keyword evidence="3" id="KW-1185">Reference proteome</keyword>
<evidence type="ECO:0000313" key="3">
    <source>
        <dbReference type="Proteomes" id="UP001557470"/>
    </source>
</evidence>
<dbReference type="Proteomes" id="UP001557470">
    <property type="component" value="Unassembled WGS sequence"/>
</dbReference>
<proteinExistence type="predicted"/>